<sequence length="374" mass="40921">MSSSTTTALSRRSLVQVLRNVADPRDRRGVRHNLSTVLSLAVTGVLAGCRSLTAIWERTTDLTSADLEALGLAAGQALPSESTIRRVLQDLDPADVDAHLRSWLCTRTGTINGRTVIAVDGKTMRGARTSKDPAPHLLAALDHATGAVPTQQRVAGKSNEIPALRELLEPLDLEGVVVSADAMHTQTGTARWITRRGGHYVLTVKGNQKTLRRTLKALPWKSVPSVSSVDAGHGRRVRRAAKAIEAPAWVDFPGAAQVVQLRRTRTIKSRKHVEVVYLICSLPMTDAQPEVVAAWVQGRWGIENRLHWVRDVVFDEDRHQLRIGNGPQVMATLRNLAISLIRLFHGTGTSIASTTRSLSRQPKRAIRLLTQTPT</sequence>
<dbReference type="PANTHER" id="PTHR30298">
    <property type="entry name" value="H REPEAT-ASSOCIATED PREDICTED TRANSPOSASE"/>
    <property type="match status" value="1"/>
</dbReference>
<dbReference type="GO" id="GO:0006313">
    <property type="term" value="P:DNA transposition"/>
    <property type="evidence" value="ECO:0007669"/>
    <property type="project" value="InterPro"/>
</dbReference>
<dbReference type="EMBL" id="LR134477">
    <property type="protein sequence ID" value="VEI16733.1"/>
    <property type="molecule type" value="Genomic_DNA"/>
</dbReference>
<dbReference type="AlphaFoldDB" id="A0A3S4VEP0"/>
<name>A0A3S4VEP0_ACTVI</name>
<reference evidence="3 4" key="1">
    <citation type="submission" date="2018-12" db="EMBL/GenBank/DDBJ databases">
        <authorList>
            <consortium name="Pathogen Informatics"/>
        </authorList>
    </citation>
    <scope>NUCLEOTIDE SEQUENCE [LARGE SCALE GENOMIC DNA]</scope>
    <source>
        <strain evidence="3 4">NCTC10951</strain>
    </source>
</reference>
<accession>A0A3S4VEP0</accession>
<dbReference type="KEGG" id="avc:NCTC10951_01831"/>
<dbReference type="RefSeq" id="WP_126414329.1">
    <property type="nucleotide sequence ID" value="NZ_LR134477.1"/>
</dbReference>
<proteinExistence type="predicted"/>
<evidence type="ECO:0000259" key="1">
    <source>
        <dbReference type="Pfam" id="PF01609"/>
    </source>
</evidence>
<evidence type="ECO:0000313" key="3">
    <source>
        <dbReference type="EMBL" id="VEI16733.1"/>
    </source>
</evidence>
<organism evidence="3 4">
    <name type="scientific">Actinomyces viscosus</name>
    <dbReference type="NCBI Taxonomy" id="1656"/>
    <lineage>
        <taxon>Bacteria</taxon>
        <taxon>Bacillati</taxon>
        <taxon>Actinomycetota</taxon>
        <taxon>Actinomycetes</taxon>
        <taxon>Actinomycetales</taxon>
        <taxon>Actinomycetaceae</taxon>
        <taxon>Actinomyces</taxon>
    </lineage>
</organism>
<dbReference type="InterPro" id="IPR002559">
    <property type="entry name" value="Transposase_11"/>
</dbReference>
<dbReference type="PANTHER" id="PTHR30298:SF0">
    <property type="entry name" value="PROTEIN YBFL-RELATED"/>
    <property type="match status" value="1"/>
</dbReference>
<dbReference type="GO" id="GO:0004803">
    <property type="term" value="F:transposase activity"/>
    <property type="evidence" value="ECO:0007669"/>
    <property type="project" value="InterPro"/>
</dbReference>
<dbReference type="NCBIfam" id="NF033564">
    <property type="entry name" value="transpos_ISAs1"/>
    <property type="match status" value="1"/>
</dbReference>
<gene>
    <name evidence="3" type="ORF">NCTC10951_01831</name>
</gene>
<feature type="domain" description="Transposase IS4-like" evidence="1">
    <location>
        <begin position="113"/>
        <end position="339"/>
    </location>
</feature>
<dbReference type="Pfam" id="PF01609">
    <property type="entry name" value="DDE_Tnp_1"/>
    <property type="match status" value="1"/>
</dbReference>
<dbReference type="InterPro" id="IPR047647">
    <property type="entry name" value="ISAs1_transpos"/>
</dbReference>
<evidence type="ECO:0000313" key="4">
    <source>
        <dbReference type="Proteomes" id="UP000268658"/>
    </source>
</evidence>
<dbReference type="GO" id="GO:0003677">
    <property type="term" value="F:DNA binding"/>
    <property type="evidence" value="ECO:0007669"/>
    <property type="project" value="InterPro"/>
</dbReference>
<feature type="domain" description="H repeat-associated protein N-terminal" evidence="2">
    <location>
        <begin position="16"/>
        <end position="104"/>
    </location>
</feature>
<dbReference type="Proteomes" id="UP000268658">
    <property type="component" value="Chromosome"/>
</dbReference>
<dbReference type="Pfam" id="PF13808">
    <property type="entry name" value="DDE_Tnp_1_assoc"/>
    <property type="match status" value="1"/>
</dbReference>
<dbReference type="InterPro" id="IPR032806">
    <property type="entry name" value="YbfD_N"/>
</dbReference>
<evidence type="ECO:0000259" key="2">
    <source>
        <dbReference type="Pfam" id="PF13808"/>
    </source>
</evidence>
<dbReference type="InterPro" id="IPR051698">
    <property type="entry name" value="Transposase_11-like"/>
</dbReference>
<protein>
    <submittedName>
        <fullName evidence="3">Transposase</fullName>
    </submittedName>
</protein>